<dbReference type="PRINTS" id="PR00420">
    <property type="entry name" value="RNGMNOXGNASE"/>
</dbReference>
<sequence length="455" mass="51223">MWVAVIIAPPKSVTPTLHINSLQSTHLPHGELVEPRMPVVQTWPLKSSLLSEPRRYRLEPKMRGIMRTQIVIIGSGPSGLLLGQLLSDAGIGNIILDRVGKDYILGRVRAGVLEEGTVELIDKAKSGTRMHSEGLPHDGFSLVFDGRDHRIDLTGLTGGKRVMVYGQTELTRDLMERREKSGGESIYDASNVQPHDFDGNSPYVTYEKDGITHRIDCDFIAGCDGFHGVSRKSIPEKSLRVFEKVYPFGWLGILADVPPVNHELIYANHPRGFALCSMRSTTRSRYYVQCSLDQKIEDWSDNRFWDELRRRLPPHHAEAVITGPSFEKSIAPLRSFVAEPMRFGRLFLVGDAAHIVPPTGAKGLNLAASDVHYLFSGLAEYYRDRSDKGIDAYSARALSRVWKAVRFSWWMTTIMHRFPDTGEFDQKIQETELDYLTHSRAASMVLAENYVGLPY</sequence>
<dbReference type="InterPro" id="IPR012733">
    <property type="entry name" value="HB_mOase"/>
</dbReference>
<evidence type="ECO:0000259" key="3">
    <source>
        <dbReference type="Pfam" id="PF01494"/>
    </source>
</evidence>
<gene>
    <name evidence="4" type="ORF">C7476_116112</name>
</gene>
<feature type="domain" description="FAD-binding" evidence="3">
    <location>
        <begin position="67"/>
        <end position="408"/>
    </location>
</feature>
<keyword evidence="2" id="KW-0274">FAD</keyword>
<dbReference type="SUPFAM" id="SSF54373">
    <property type="entry name" value="FAD-linked reductases, C-terminal domain"/>
    <property type="match status" value="1"/>
</dbReference>
<dbReference type="Pfam" id="PF01494">
    <property type="entry name" value="FAD_binding_3"/>
    <property type="match status" value="1"/>
</dbReference>
<protein>
    <submittedName>
        <fullName evidence="4">p-hydroxybenzoate 3-monooxygenase</fullName>
    </submittedName>
</protein>
<accession>A0A368YK36</accession>
<dbReference type="PANTHER" id="PTHR43004">
    <property type="entry name" value="TRK SYSTEM POTASSIUM UPTAKE PROTEIN"/>
    <property type="match status" value="1"/>
</dbReference>
<dbReference type="SUPFAM" id="SSF51905">
    <property type="entry name" value="FAD/NAD(P)-binding domain"/>
    <property type="match status" value="1"/>
</dbReference>
<dbReference type="NCBIfam" id="NF006091">
    <property type="entry name" value="PRK08243.1"/>
    <property type="match status" value="1"/>
</dbReference>
<dbReference type="Gene3D" id="3.30.9.10">
    <property type="entry name" value="D-Amino Acid Oxidase, subunit A, domain 2"/>
    <property type="match status" value="1"/>
</dbReference>
<dbReference type="Gene3D" id="3.50.50.60">
    <property type="entry name" value="FAD/NAD(P)-binding domain"/>
    <property type="match status" value="1"/>
</dbReference>
<dbReference type="PANTHER" id="PTHR43004:SF3">
    <property type="entry name" value="P-HYDROXYBENZOATE HYDROXYLASE"/>
    <property type="match status" value="1"/>
</dbReference>
<dbReference type="GO" id="GO:0071949">
    <property type="term" value="F:FAD binding"/>
    <property type="evidence" value="ECO:0007669"/>
    <property type="project" value="InterPro"/>
</dbReference>
<keyword evidence="5" id="KW-1185">Reference proteome</keyword>
<dbReference type="GO" id="GO:0043639">
    <property type="term" value="P:benzoate catabolic process"/>
    <property type="evidence" value="ECO:0007669"/>
    <property type="project" value="InterPro"/>
</dbReference>
<organism evidence="4 5">
    <name type="scientific">Phyllobacterium bourgognense</name>
    <dbReference type="NCBI Taxonomy" id="314236"/>
    <lineage>
        <taxon>Bacteria</taxon>
        <taxon>Pseudomonadati</taxon>
        <taxon>Pseudomonadota</taxon>
        <taxon>Alphaproteobacteria</taxon>
        <taxon>Hyphomicrobiales</taxon>
        <taxon>Phyllobacteriaceae</taxon>
        <taxon>Phyllobacterium</taxon>
    </lineage>
</organism>
<comment type="caution">
    <text evidence="4">The sequence shown here is derived from an EMBL/GenBank/DDBJ whole genome shotgun (WGS) entry which is preliminary data.</text>
</comment>
<keyword evidence="4" id="KW-0560">Oxidoreductase</keyword>
<evidence type="ECO:0000313" key="4">
    <source>
        <dbReference type="EMBL" id="RCW79858.1"/>
    </source>
</evidence>
<dbReference type="GO" id="GO:0018659">
    <property type="term" value="F:4-hydroxybenzoate 3-monooxygenase activity"/>
    <property type="evidence" value="ECO:0007669"/>
    <property type="project" value="InterPro"/>
</dbReference>
<dbReference type="InterPro" id="IPR002938">
    <property type="entry name" value="FAD-bd"/>
</dbReference>
<dbReference type="Proteomes" id="UP000253324">
    <property type="component" value="Unassembled WGS sequence"/>
</dbReference>
<keyword evidence="4" id="KW-0503">Monooxygenase</keyword>
<proteinExistence type="predicted"/>
<dbReference type="InterPro" id="IPR036188">
    <property type="entry name" value="FAD/NAD-bd_sf"/>
</dbReference>
<dbReference type="AlphaFoldDB" id="A0A368YK36"/>
<evidence type="ECO:0000256" key="2">
    <source>
        <dbReference type="ARBA" id="ARBA00022827"/>
    </source>
</evidence>
<dbReference type="InterPro" id="IPR050641">
    <property type="entry name" value="RIFMO-like"/>
</dbReference>
<evidence type="ECO:0000256" key="1">
    <source>
        <dbReference type="ARBA" id="ARBA00022630"/>
    </source>
</evidence>
<keyword evidence="1" id="KW-0285">Flavoprotein</keyword>
<evidence type="ECO:0000313" key="5">
    <source>
        <dbReference type="Proteomes" id="UP000253324"/>
    </source>
</evidence>
<name>A0A368YK36_9HYPH</name>
<dbReference type="EMBL" id="QPJM01000016">
    <property type="protein sequence ID" value="RCW79858.1"/>
    <property type="molecule type" value="Genomic_DNA"/>
</dbReference>
<dbReference type="NCBIfam" id="TIGR02360">
    <property type="entry name" value="pbenz_hydroxyl"/>
    <property type="match status" value="1"/>
</dbReference>
<reference evidence="4 5" key="1">
    <citation type="submission" date="2018-07" db="EMBL/GenBank/DDBJ databases">
        <title>Genomic Encyclopedia of Type Strains, Phase III (KMG-III): the genomes of soil and plant-associated and newly described type strains.</title>
        <authorList>
            <person name="Whitman W."/>
        </authorList>
    </citation>
    <scope>NUCLEOTIDE SEQUENCE [LARGE SCALE GENOMIC DNA]</scope>
    <source>
        <strain evidence="4 5">31-25a</strain>
    </source>
</reference>